<evidence type="ECO:0008006" key="3">
    <source>
        <dbReference type="Google" id="ProtNLM"/>
    </source>
</evidence>
<evidence type="ECO:0000313" key="2">
    <source>
        <dbReference type="Proteomes" id="UP000054270"/>
    </source>
</evidence>
<name>A0A0D2P6K9_HYPSF</name>
<dbReference type="AlphaFoldDB" id="A0A0D2P6K9"/>
<gene>
    <name evidence="1" type="ORF">HYPSUDRAFT_53878</name>
</gene>
<dbReference type="OrthoDB" id="3059243at2759"/>
<keyword evidence="2" id="KW-1185">Reference proteome</keyword>
<dbReference type="Proteomes" id="UP000054270">
    <property type="component" value="Unassembled WGS sequence"/>
</dbReference>
<protein>
    <recommendedName>
        <fullName evidence="3">PARP catalytic domain-containing protein</fullName>
    </recommendedName>
</protein>
<reference evidence="2" key="1">
    <citation type="submission" date="2014-04" db="EMBL/GenBank/DDBJ databases">
        <title>Evolutionary Origins and Diversification of the Mycorrhizal Mutualists.</title>
        <authorList>
            <consortium name="DOE Joint Genome Institute"/>
            <consortium name="Mycorrhizal Genomics Consortium"/>
            <person name="Kohler A."/>
            <person name="Kuo A."/>
            <person name="Nagy L.G."/>
            <person name="Floudas D."/>
            <person name="Copeland A."/>
            <person name="Barry K.W."/>
            <person name="Cichocki N."/>
            <person name="Veneault-Fourrey C."/>
            <person name="LaButti K."/>
            <person name="Lindquist E.A."/>
            <person name="Lipzen A."/>
            <person name="Lundell T."/>
            <person name="Morin E."/>
            <person name="Murat C."/>
            <person name="Riley R."/>
            <person name="Ohm R."/>
            <person name="Sun H."/>
            <person name="Tunlid A."/>
            <person name="Henrissat B."/>
            <person name="Grigoriev I.V."/>
            <person name="Hibbett D.S."/>
            <person name="Martin F."/>
        </authorList>
    </citation>
    <scope>NUCLEOTIDE SEQUENCE [LARGE SCALE GENOMIC DNA]</scope>
    <source>
        <strain evidence="2">FD-334 SS-4</strain>
    </source>
</reference>
<sequence length="185" mass="20278">MVLFHGTRTEENVISLSTNVDLSKTNSMGDLHTNKKGGADGGAYFTDSLVAAAQYACYSTKYDTTMALPDIVYVASFQWTPGQFKVHEFSTKSEVTADKSDTSDMISGPMSAPAFIDMYLTPYFWQYAVVKKTAVAGLKHLQNYKVYCKNVPEGRNLQEQEYAKGQSGNPEFNALVTGLTSESGC</sequence>
<dbReference type="EMBL" id="KN817538">
    <property type="protein sequence ID" value="KJA24281.1"/>
    <property type="molecule type" value="Genomic_DNA"/>
</dbReference>
<accession>A0A0D2P6K9</accession>
<organism evidence="1 2">
    <name type="scientific">Hypholoma sublateritium (strain FD-334 SS-4)</name>
    <dbReference type="NCBI Taxonomy" id="945553"/>
    <lineage>
        <taxon>Eukaryota</taxon>
        <taxon>Fungi</taxon>
        <taxon>Dikarya</taxon>
        <taxon>Basidiomycota</taxon>
        <taxon>Agaricomycotina</taxon>
        <taxon>Agaricomycetes</taxon>
        <taxon>Agaricomycetidae</taxon>
        <taxon>Agaricales</taxon>
        <taxon>Agaricineae</taxon>
        <taxon>Strophariaceae</taxon>
        <taxon>Hypholoma</taxon>
    </lineage>
</organism>
<proteinExistence type="predicted"/>
<evidence type="ECO:0000313" key="1">
    <source>
        <dbReference type="EMBL" id="KJA24281.1"/>
    </source>
</evidence>